<dbReference type="Proteomes" id="UP000180280">
    <property type="component" value="Unassembled WGS sequence"/>
</dbReference>
<accession>A0ABX3CA65</accession>
<dbReference type="NCBIfam" id="TIGR02498">
    <property type="entry name" value="type_III_ssaH"/>
    <property type="match status" value="1"/>
</dbReference>
<sequence length="93" mass="10109">MKLLATDICRLVVETGLAAVNHGLYDEADAIRLAMPHLTENAHARKIVEATLLLGMGHAEAASSLLRGDSSEEAGMLRRLINSMHAPQSRRIH</sequence>
<dbReference type="InterPro" id="IPR011990">
    <property type="entry name" value="TPR-like_helical_dom_sf"/>
</dbReference>
<keyword evidence="2" id="KW-1185">Reference proteome</keyword>
<dbReference type="Pfam" id="PF06287">
    <property type="entry name" value="DUF1039"/>
    <property type="match status" value="1"/>
</dbReference>
<comment type="caution">
    <text evidence="1">The sequence shown here is derived from an EMBL/GenBank/DDBJ whole genome shotgun (WGS) entry which is preliminary data.</text>
</comment>
<dbReference type="RefSeq" id="WP_071113858.1">
    <property type="nucleotide sequence ID" value="NZ_MKCT01000044.1"/>
</dbReference>
<dbReference type="InterPro" id="IPR010437">
    <property type="entry name" value="T3SS_SsaH/EsaH"/>
</dbReference>
<organism evidence="1 2">
    <name type="scientific">Chromobacterium sphagni</name>
    <dbReference type="NCBI Taxonomy" id="1903179"/>
    <lineage>
        <taxon>Bacteria</taxon>
        <taxon>Pseudomonadati</taxon>
        <taxon>Pseudomonadota</taxon>
        <taxon>Betaproteobacteria</taxon>
        <taxon>Neisseriales</taxon>
        <taxon>Chromobacteriaceae</taxon>
        <taxon>Chromobacterium</taxon>
    </lineage>
</organism>
<protein>
    <submittedName>
        <fullName evidence="1">EscG/YscG/SsaH family type III secretion system needle protein co-chaperone</fullName>
    </submittedName>
</protein>
<dbReference type="EMBL" id="MKCT01000044">
    <property type="protein sequence ID" value="OHX19166.1"/>
    <property type="molecule type" value="Genomic_DNA"/>
</dbReference>
<dbReference type="Gene3D" id="1.25.40.10">
    <property type="entry name" value="Tetratricopeptide repeat domain"/>
    <property type="match status" value="1"/>
</dbReference>
<proteinExistence type="predicted"/>
<reference evidence="1 2" key="1">
    <citation type="submission" date="2016-09" db="EMBL/GenBank/DDBJ databases">
        <title>Chromobacterium muskegensis sp. nov., an insecticidal bacterium isolated from Sphagnum bogs.</title>
        <authorList>
            <person name="Sparks M.E."/>
            <person name="Blackburn M.B."/>
            <person name="Gundersen-Rindal D.E."/>
            <person name="Mitchell A."/>
            <person name="Farrar R."/>
            <person name="Kuhar D."/>
        </authorList>
    </citation>
    <scope>NUCLEOTIDE SEQUENCE [LARGE SCALE GENOMIC DNA]</scope>
    <source>
        <strain evidence="1 2">14B-1</strain>
    </source>
</reference>
<gene>
    <name evidence="1" type="ORF">BI344_19090</name>
</gene>
<name>A0ABX3CA65_9NEIS</name>
<evidence type="ECO:0000313" key="2">
    <source>
        <dbReference type="Proteomes" id="UP000180280"/>
    </source>
</evidence>
<evidence type="ECO:0000313" key="1">
    <source>
        <dbReference type="EMBL" id="OHX19166.1"/>
    </source>
</evidence>